<sequence length="152" mass="17693">MTQIVELFQKQMEMQQQQIEAQRKQIETLLSRLAPVFLTNQTTTTFKLLNTLAGQPTPPKNINDLSMSNIVEFMKDQYDSRRFVVRERFRFWSDMKRKPGETIQEMAARIRQEAATCDFASINDPQDEALRTRLICSVGNEAVLKGIIHDKR</sequence>
<reference evidence="3" key="1">
    <citation type="submission" date="2019-12" db="UniProtKB">
        <authorList>
            <consortium name="WormBaseParasite"/>
        </authorList>
    </citation>
    <scope>IDENTIFICATION</scope>
</reference>
<dbReference type="WBParaSite" id="TMUE_1000005324.1">
    <property type="protein sequence ID" value="TMUE_1000005324.1"/>
    <property type="gene ID" value="WBGene00299261"/>
</dbReference>
<name>A0A5S6QDR6_TRIMR</name>
<dbReference type="STRING" id="70415.A0A5S6QDR6"/>
<feature type="coiled-coil region" evidence="1">
    <location>
        <begin position="5"/>
        <end position="32"/>
    </location>
</feature>
<evidence type="ECO:0000313" key="3">
    <source>
        <dbReference type="WBParaSite" id="TMUE_1000005324.1"/>
    </source>
</evidence>
<dbReference type="AlphaFoldDB" id="A0A5S6QDR6"/>
<proteinExistence type="predicted"/>
<keyword evidence="2" id="KW-1185">Reference proteome</keyword>
<keyword evidence="1" id="KW-0175">Coiled coil</keyword>
<organism evidence="2 3">
    <name type="scientific">Trichuris muris</name>
    <name type="common">Mouse whipworm</name>
    <dbReference type="NCBI Taxonomy" id="70415"/>
    <lineage>
        <taxon>Eukaryota</taxon>
        <taxon>Metazoa</taxon>
        <taxon>Ecdysozoa</taxon>
        <taxon>Nematoda</taxon>
        <taxon>Enoplea</taxon>
        <taxon>Dorylaimia</taxon>
        <taxon>Trichinellida</taxon>
        <taxon>Trichuridae</taxon>
        <taxon>Trichuris</taxon>
    </lineage>
</organism>
<accession>A0A5S6QDR6</accession>
<evidence type="ECO:0000256" key="1">
    <source>
        <dbReference type="SAM" id="Coils"/>
    </source>
</evidence>
<dbReference type="Proteomes" id="UP000046395">
    <property type="component" value="Unassembled WGS sequence"/>
</dbReference>
<evidence type="ECO:0000313" key="2">
    <source>
        <dbReference type="Proteomes" id="UP000046395"/>
    </source>
</evidence>
<protein>
    <submittedName>
        <fullName evidence="3">Uncharacterized protein</fullName>
    </submittedName>
</protein>